<keyword evidence="1" id="KW-0812">Transmembrane</keyword>
<feature type="transmembrane region" description="Helical" evidence="1">
    <location>
        <begin position="160"/>
        <end position="186"/>
    </location>
</feature>
<gene>
    <name evidence="2" type="ORF">B0H67DRAFT_650892</name>
</gene>
<evidence type="ECO:0000313" key="3">
    <source>
        <dbReference type="Proteomes" id="UP001172102"/>
    </source>
</evidence>
<accession>A0AA40B8T5</accession>
<organism evidence="2 3">
    <name type="scientific">Lasiosphaeris hirsuta</name>
    <dbReference type="NCBI Taxonomy" id="260670"/>
    <lineage>
        <taxon>Eukaryota</taxon>
        <taxon>Fungi</taxon>
        <taxon>Dikarya</taxon>
        <taxon>Ascomycota</taxon>
        <taxon>Pezizomycotina</taxon>
        <taxon>Sordariomycetes</taxon>
        <taxon>Sordariomycetidae</taxon>
        <taxon>Sordariales</taxon>
        <taxon>Lasiosphaeriaceae</taxon>
        <taxon>Lasiosphaeris</taxon>
    </lineage>
</organism>
<proteinExistence type="predicted"/>
<name>A0AA40B8T5_9PEZI</name>
<dbReference type="EMBL" id="JAUKUA010000001">
    <property type="protein sequence ID" value="KAK0729608.1"/>
    <property type="molecule type" value="Genomic_DNA"/>
</dbReference>
<dbReference type="Proteomes" id="UP001172102">
    <property type="component" value="Unassembled WGS sequence"/>
</dbReference>
<feature type="transmembrane region" description="Helical" evidence="1">
    <location>
        <begin position="542"/>
        <end position="562"/>
    </location>
</feature>
<keyword evidence="1" id="KW-1133">Transmembrane helix</keyword>
<evidence type="ECO:0000313" key="2">
    <source>
        <dbReference type="EMBL" id="KAK0729608.1"/>
    </source>
</evidence>
<feature type="transmembrane region" description="Helical" evidence="1">
    <location>
        <begin position="27"/>
        <end position="48"/>
    </location>
</feature>
<keyword evidence="3" id="KW-1185">Reference proteome</keyword>
<keyword evidence="1" id="KW-0472">Membrane</keyword>
<dbReference type="AlphaFoldDB" id="A0AA40B8T5"/>
<protein>
    <submittedName>
        <fullName evidence="2">Uncharacterized protein</fullName>
    </submittedName>
</protein>
<reference evidence="2" key="1">
    <citation type="submission" date="2023-06" db="EMBL/GenBank/DDBJ databases">
        <title>Genome-scale phylogeny and comparative genomics of the fungal order Sordariales.</title>
        <authorList>
            <consortium name="Lawrence Berkeley National Laboratory"/>
            <person name="Hensen N."/>
            <person name="Bonometti L."/>
            <person name="Westerberg I."/>
            <person name="Brannstrom I.O."/>
            <person name="Guillou S."/>
            <person name="Cros-Aarteil S."/>
            <person name="Calhoun S."/>
            <person name="Haridas S."/>
            <person name="Kuo A."/>
            <person name="Mondo S."/>
            <person name="Pangilinan J."/>
            <person name="Riley R."/>
            <person name="Labutti K."/>
            <person name="Andreopoulos B."/>
            <person name="Lipzen A."/>
            <person name="Chen C."/>
            <person name="Yanf M."/>
            <person name="Daum C."/>
            <person name="Ng V."/>
            <person name="Clum A."/>
            <person name="Steindorff A."/>
            <person name="Ohm R."/>
            <person name="Martin F."/>
            <person name="Silar P."/>
            <person name="Natvig D."/>
            <person name="Lalanne C."/>
            <person name="Gautier V."/>
            <person name="Ament-Velasquez S.L."/>
            <person name="Kruys A."/>
            <person name="Hutchinson M.I."/>
            <person name="Powell A.J."/>
            <person name="Barry K."/>
            <person name="Miller A.N."/>
            <person name="Grigoriev I.V."/>
            <person name="Debuchy R."/>
            <person name="Gladieux P."/>
            <person name="Thoren M.H."/>
            <person name="Johannesson H."/>
        </authorList>
    </citation>
    <scope>NUCLEOTIDE SEQUENCE</scope>
    <source>
        <strain evidence="2">SMH4607-1</strain>
    </source>
</reference>
<comment type="caution">
    <text evidence="2">The sequence shown here is derived from an EMBL/GenBank/DDBJ whole genome shotgun (WGS) entry which is preliminary data.</text>
</comment>
<evidence type="ECO:0000256" key="1">
    <source>
        <dbReference type="SAM" id="Phobius"/>
    </source>
</evidence>
<sequence length="643" mass="70516">MATQPLLAEGESLELNVIRPASGKWRIATFVVSTGWLMPVIFVLVLNFQGHIVGASFSCAISKDCVFEYDEDPEHAQERLLMVDRNVAGALQVVAKVLELWFLSIACSLIFNLMAGFARPGGVPLQYLFLHETLPNPETFLRRPFWTAPLQLRSRSRMGLYAFLVLGAVLSATVNLMGPAAAVLLLPVQRRATIGSLMPRLFVRARSSEPPVFERYEGFENFVWQASPPYFFSRGDLASRLLGLYIRAPLVFLQDLAQASRDAPNIMPLHYSDHEDLIDNSGFVTRCVRVGSGWEGNRNSYARFYVVQDSTNASATDYVYVSANIHSVTGSIHLNASTRHCGLPDVHDPRNCDWDAMFLEPLKPRLARFSLAQQVVDYHYPLQSVIDGTDASTYGAGSYNASWCHSFASLGFANYKTRAYLGGSRADTTNLVDTEFGDLIYIHPGWILAAWDVQENGTLAENTASRALESTLYSGMGNAELLVSDLNYQHFVIMSSALTLITYDEIPAADPATLAQAAVGTNVLDATVTAIVKQYGLQSRTSVLGCVVAIVGCAVAIANAALSLRRYYYESVGSPSLFAKALAYSPPPAKLDGETESQWLSRLRLKTKGAASTKVDGMRKPSSVNVAQTSSMPYRLMGDTATW</sequence>